<name>A0A1K2HYZ5_9HYPH</name>
<evidence type="ECO:0000256" key="1">
    <source>
        <dbReference type="ARBA" id="ARBA00007532"/>
    </source>
</evidence>
<comment type="miscellaneous">
    <text evidence="13">The active site is a redox-active disulfide bond.</text>
</comment>
<keyword evidence="8 13" id="KW-0676">Redox-active center</keyword>
<evidence type="ECO:0000259" key="14">
    <source>
        <dbReference type="Pfam" id="PF02852"/>
    </source>
</evidence>
<sequence>MAEQFDLTVIGSGPGGYVCAIRAAQLGMKVAVVEKWPTLGGTCLNIGCIPSKALLHASELFEEATHSFASLGIDVGAPRLDLKRMLGHKDDTVAANVSGVEFLFKKNKITRFTGMGSIETAGKVIVTSGEGERQTIETKSIVIASGSVSASLPGIVIDEDKIVSSTGAIALPEVPARLLVIGAGVIGLELGSVWGRLGAKVTVVEYFDRILPGMDGEVARQMQRILQKQGMAFKLSSKVSGLTRSDTGTVVAEIQPAAGGAAEAHEFDVALVAIGRKPYTEGLGLAEAGVALDERGRVRTDAHYKTSVDGIYAIGDVIVGPMLAHKAEDEGIAVAEILAGQHGHVNYGVIPAVVYTNPEVASVGKTEEELKAEGIDYKVGKFPFTANGRAKAMQASQGFVKILADVATDRVLGAHIVAKNAGEIIHELAVLMEFGGSAEDLARTTHAHPTLSEAVREAALMCGDGAIHI</sequence>
<organism evidence="16 17">
    <name type="scientific">Devosia enhydra</name>
    <dbReference type="NCBI Taxonomy" id="665118"/>
    <lineage>
        <taxon>Bacteria</taxon>
        <taxon>Pseudomonadati</taxon>
        <taxon>Pseudomonadota</taxon>
        <taxon>Alphaproteobacteria</taxon>
        <taxon>Hyphomicrobiales</taxon>
        <taxon>Devosiaceae</taxon>
        <taxon>Devosia</taxon>
    </lineage>
</organism>
<keyword evidence="3 13" id="KW-0285">Flavoprotein</keyword>
<dbReference type="EC" id="1.8.1.4" evidence="2 13"/>
<dbReference type="Proteomes" id="UP000183447">
    <property type="component" value="Unassembled WGS sequence"/>
</dbReference>
<gene>
    <name evidence="16" type="ORF">SAMN02983003_2465</name>
</gene>
<evidence type="ECO:0000256" key="3">
    <source>
        <dbReference type="ARBA" id="ARBA00022630"/>
    </source>
</evidence>
<feature type="binding site" evidence="11">
    <location>
        <position position="116"/>
    </location>
    <ligand>
        <name>FAD</name>
        <dbReference type="ChEBI" id="CHEBI:57692"/>
    </ligand>
</feature>
<dbReference type="PANTHER" id="PTHR22912:SF151">
    <property type="entry name" value="DIHYDROLIPOYL DEHYDROGENASE, MITOCHONDRIAL"/>
    <property type="match status" value="1"/>
</dbReference>
<dbReference type="EMBL" id="FPKU01000002">
    <property type="protein sequence ID" value="SFZ85242.1"/>
    <property type="molecule type" value="Genomic_DNA"/>
</dbReference>
<dbReference type="FunFam" id="3.30.390.30:FF:000001">
    <property type="entry name" value="Dihydrolipoyl dehydrogenase"/>
    <property type="match status" value="1"/>
</dbReference>
<dbReference type="PRINTS" id="PR00411">
    <property type="entry name" value="PNDRDTASEI"/>
</dbReference>
<proteinExistence type="inferred from homology"/>
<dbReference type="OrthoDB" id="9761158at2"/>
<evidence type="ECO:0000256" key="6">
    <source>
        <dbReference type="ARBA" id="ARBA00023027"/>
    </source>
</evidence>
<dbReference type="InterPro" id="IPR016156">
    <property type="entry name" value="FAD/NAD-linked_Rdtase_dimer_sf"/>
</dbReference>
<feature type="active site" description="Proton acceptor" evidence="10">
    <location>
        <position position="448"/>
    </location>
</feature>
<evidence type="ECO:0000256" key="2">
    <source>
        <dbReference type="ARBA" id="ARBA00012608"/>
    </source>
</evidence>
<dbReference type="PRINTS" id="PR00368">
    <property type="entry name" value="FADPNR"/>
</dbReference>
<dbReference type="PANTHER" id="PTHR22912">
    <property type="entry name" value="DISULFIDE OXIDOREDUCTASE"/>
    <property type="match status" value="1"/>
</dbReference>
<keyword evidence="17" id="KW-1185">Reference proteome</keyword>
<accession>A0A1K2HYZ5</accession>
<comment type="similarity">
    <text evidence="1 13">Belongs to the class-I pyridine nucleotide-disulfide oxidoreductase family.</text>
</comment>
<dbReference type="InterPro" id="IPR004099">
    <property type="entry name" value="Pyr_nucl-diS_OxRdtase_dimer"/>
</dbReference>
<dbReference type="SUPFAM" id="SSF55424">
    <property type="entry name" value="FAD/NAD-linked reductases, dimerisation (C-terminal) domain"/>
    <property type="match status" value="1"/>
</dbReference>
<keyword evidence="7" id="KW-1015">Disulfide bond</keyword>
<dbReference type="AlphaFoldDB" id="A0A1K2HYZ5"/>
<dbReference type="RefSeq" id="WP_072343324.1">
    <property type="nucleotide sequence ID" value="NZ_FPKU01000002.1"/>
</dbReference>
<feature type="binding site" evidence="11">
    <location>
        <position position="52"/>
    </location>
    <ligand>
        <name>FAD</name>
        <dbReference type="ChEBI" id="CHEBI:57692"/>
    </ligand>
</feature>
<evidence type="ECO:0000256" key="5">
    <source>
        <dbReference type="ARBA" id="ARBA00023002"/>
    </source>
</evidence>
<evidence type="ECO:0000256" key="4">
    <source>
        <dbReference type="ARBA" id="ARBA00022827"/>
    </source>
</evidence>
<evidence type="ECO:0000256" key="9">
    <source>
        <dbReference type="ARBA" id="ARBA00049187"/>
    </source>
</evidence>
<reference evidence="16 17" key="1">
    <citation type="submission" date="2016-11" db="EMBL/GenBank/DDBJ databases">
        <authorList>
            <person name="Jaros S."/>
            <person name="Januszkiewicz K."/>
            <person name="Wedrychowicz H."/>
        </authorList>
    </citation>
    <scope>NUCLEOTIDE SEQUENCE [LARGE SCALE GENOMIC DNA]</scope>
    <source>
        <strain evidence="16 17">ATCC 23634</strain>
    </source>
</reference>
<dbReference type="PROSITE" id="PS00076">
    <property type="entry name" value="PYRIDINE_REDOX_1"/>
    <property type="match status" value="1"/>
</dbReference>
<comment type="catalytic activity">
    <reaction evidence="9 13">
        <text>N(6)-[(R)-dihydrolipoyl]-L-lysyl-[protein] + NAD(+) = N(6)-[(R)-lipoyl]-L-lysyl-[protein] + NADH + H(+)</text>
        <dbReference type="Rhea" id="RHEA:15045"/>
        <dbReference type="Rhea" id="RHEA-COMP:10474"/>
        <dbReference type="Rhea" id="RHEA-COMP:10475"/>
        <dbReference type="ChEBI" id="CHEBI:15378"/>
        <dbReference type="ChEBI" id="CHEBI:57540"/>
        <dbReference type="ChEBI" id="CHEBI:57945"/>
        <dbReference type="ChEBI" id="CHEBI:83099"/>
        <dbReference type="ChEBI" id="CHEBI:83100"/>
        <dbReference type="EC" id="1.8.1.4"/>
    </reaction>
</comment>
<evidence type="ECO:0000256" key="7">
    <source>
        <dbReference type="ARBA" id="ARBA00023157"/>
    </source>
</evidence>
<dbReference type="GO" id="GO:0004148">
    <property type="term" value="F:dihydrolipoyl dehydrogenase (NADH) activity"/>
    <property type="evidence" value="ECO:0007669"/>
    <property type="project" value="UniProtKB-EC"/>
</dbReference>
<keyword evidence="6 11" id="KW-0520">NAD</keyword>
<feature type="binding site" evidence="11">
    <location>
        <begin position="322"/>
        <end position="325"/>
    </location>
    <ligand>
        <name>FAD</name>
        <dbReference type="ChEBI" id="CHEBI:57692"/>
    </ligand>
</feature>
<dbReference type="Gene3D" id="3.50.50.60">
    <property type="entry name" value="FAD/NAD(P)-binding domain"/>
    <property type="match status" value="2"/>
</dbReference>
<dbReference type="GO" id="GO:0005737">
    <property type="term" value="C:cytoplasm"/>
    <property type="evidence" value="ECO:0007669"/>
    <property type="project" value="UniProtKB-ARBA"/>
</dbReference>
<feature type="binding site" evidence="11">
    <location>
        <position position="316"/>
    </location>
    <ligand>
        <name>FAD</name>
        <dbReference type="ChEBI" id="CHEBI:57692"/>
    </ligand>
</feature>
<feature type="binding site" evidence="11">
    <location>
        <position position="205"/>
    </location>
    <ligand>
        <name>NAD(+)</name>
        <dbReference type="ChEBI" id="CHEBI:57540"/>
    </ligand>
</feature>
<dbReference type="InterPro" id="IPR050151">
    <property type="entry name" value="Class-I_Pyr_Nuc-Dis_Oxidored"/>
</dbReference>
<dbReference type="GO" id="GO:1990234">
    <property type="term" value="C:transferase complex"/>
    <property type="evidence" value="ECO:0007669"/>
    <property type="project" value="UniProtKB-ARBA"/>
</dbReference>
<keyword evidence="5 13" id="KW-0560">Oxidoreductase</keyword>
<dbReference type="Pfam" id="PF02852">
    <property type="entry name" value="Pyr_redox_dim"/>
    <property type="match status" value="1"/>
</dbReference>
<evidence type="ECO:0000259" key="15">
    <source>
        <dbReference type="Pfam" id="PF07992"/>
    </source>
</evidence>
<dbReference type="GO" id="GO:0050660">
    <property type="term" value="F:flavin adenine dinucleotide binding"/>
    <property type="evidence" value="ECO:0007669"/>
    <property type="project" value="InterPro"/>
</dbReference>
<dbReference type="PIRSF" id="PIRSF000350">
    <property type="entry name" value="Mercury_reductase_MerA"/>
    <property type="match status" value="1"/>
</dbReference>
<evidence type="ECO:0000313" key="17">
    <source>
        <dbReference type="Proteomes" id="UP000183447"/>
    </source>
</evidence>
<dbReference type="Pfam" id="PF07992">
    <property type="entry name" value="Pyr_redox_2"/>
    <property type="match status" value="1"/>
</dbReference>
<evidence type="ECO:0000256" key="11">
    <source>
        <dbReference type="PIRSR" id="PIRSR000350-3"/>
    </source>
</evidence>
<dbReference type="STRING" id="665118.SAMN02983003_2465"/>
<comment type="cofactor">
    <cofactor evidence="11 13">
        <name>FAD</name>
        <dbReference type="ChEBI" id="CHEBI:57692"/>
    </cofactor>
    <text evidence="11 13">Binds 1 FAD per subunit.</text>
</comment>
<feature type="disulfide bond" description="Redox-active" evidence="12">
    <location>
        <begin position="43"/>
        <end position="48"/>
    </location>
</feature>
<dbReference type="InterPro" id="IPR012999">
    <property type="entry name" value="Pyr_OxRdtase_I_AS"/>
</dbReference>
<dbReference type="InterPro" id="IPR036188">
    <property type="entry name" value="FAD/NAD-bd_sf"/>
</dbReference>
<feature type="domain" description="FAD/NAD(P)-binding" evidence="15">
    <location>
        <begin position="5"/>
        <end position="331"/>
    </location>
</feature>
<feature type="binding site" evidence="11">
    <location>
        <begin position="182"/>
        <end position="189"/>
    </location>
    <ligand>
        <name>NAD(+)</name>
        <dbReference type="ChEBI" id="CHEBI:57540"/>
    </ligand>
</feature>
<keyword evidence="4 11" id="KW-0274">FAD</keyword>
<dbReference type="NCBIfam" id="TIGR01350">
    <property type="entry name" value="lipoamide_DH"/>
    <property type="match status" value="1"/>
</dbReference>
<dbReference type="InterPro" id="IPR001100">
    <property type="entry name" value="Pyr_nuc-diS_OxRdtase"/>
</dbReference>
<dbReference type="Gene3D" id="3.30.390.30">
    <property type="match status" value="1"/>
</dbReference>
<dbReference type="FunFam" id="3.50.50.60:FF:000025">
    <property type="entry name" value="Dihydrolipoyl dehydrogenase"/>
    <property type="match status" value="1"/>
</dbReference>
<dbReference type="SUPFAM" id="SSF51905">
    <property type="entry name" value="FAD/NAD(P)-binding domain"/>
    <property type="match status" value="1"/>
</dbReference>
<keyword evidence="11" id="KW-0547">Nucleotide-binding</keyword>
<dbReference type="InterPro" id="IPR006258">
    <property type="entry name" value="Lipoamide_DH"/>
</dbReference>
<evidence type="ECO:0000313" key="16">
    <source>
        <dbReference type="EMBL" id="SFZ85242.1"/>
    </source>
</evidence>
<evidence type="ECO:0000256" key="13">
    <source>
        <dbReference type="RuleBase" id="RU003692"/>
    </source>
</evidence>
<evidence type="ECO:0000256" key="12">
    <source>
        <dbReference type="PIRSR" id="PIRSR000350-4"/>
    </source>
</evidence>
<feature type="domain" description="Pyridine nucleotide-disulphide oxidoreductase dimerisation" evidence="14">
    <location>
        <begin position="350"/>
        <end position="459"/>
    </location>
</feature>
<protein>
    <recommendedName>
        <fullName evidence="2 13">Dihydrolipoyl dehydrogenase</fullName>
        <ecNumber evidence="2 13">1.8.1.4</ecNumber>
    </recommendedName>
</protein>
<dbReference type="GO" id="GO:0045333">
    <property type="term" value="P:cellular respiration"/>
    <property type="evidence" value="ECO:0007669"/>
    <property type="project" value="UniProtKB-ARBA"/>
</dbReference>
<feature type="binding site" evidence="11">
    <location>
        <position position="275"/>
    </location>
    <ligand>
        <name>NAD(+)</name>
        <dbReference type="ChEBI" id="CHEBI:57540"/>
    </ligand>
</feature>
<dbReference type="GO" id="GO:0006103">
    <property type="term" value="P:2-oxoglutarate metabolic process"/>
    <property type="evidence" value="ECO:0007669"/>
    <property type="project" value="TreeGrafter"/>
</dbReference>
<evidence type="ECO:0000256" key="8">
    <source>
        <dbReference type="ARBA" id="ARBA00023284"/>
    </source>
</evidence>
<evidence type="ECO:0000256" key="10">
    <source>
        <dbReference type="PIRSR" id="PIRSR000350-2"/>
    </source>
</evidence>
<dbReference type="InterPro" id="IPR023753">
    <property type="entry name" value="FAD/NAD-binding_dom"/>
</dbReference>